<dbReference type="RefSeq" id="WP_127083919.1">
    <property type="nucleotide sequence ID" value="NZ_RSCL01000015.1"/>
</dbReference>
<dbReference type="EMBL" id="RSCL01000015">
    <property type="protein sequence ID" value="RUT02731.1"/>
    <property type="molecule type" value="Genomic_DNA"/>
</dbReference>
<protein>
    <submittedName>
        <fullName evidence="1">Uncharacterized protein</fullName>
    </submittedName>
</protein>
<sequence>MGEARRRKGFDPNYGNKTTEQQALEIWEKIQKNKPETYSIDLGLSVAAEFGTKRFNLRFGTGEYQWCVFPYKKFTGITVVLPGFIIDTTLYTEQRIITLEYPLKHNKETLDIISELLMNEGLEVFADWGNRYATKGINSDLASLKKHRDFKELVVPIKFTEKSLEKIRTAIAEMNQGKQVNQTTKDLVSSTVVEVPTENVFYFTDGTNKTPQQLIRELEDRTA</sequence>
<accession>A0A3S1AK28</accession>
<proteinExistence type="predicted"/>
<organism evidence="1 2">
    <name type="scientific">Dulcicalothrix desertica PCC 7102</name>
    <dbReference type="NCBI Taxonomy" id="232991"/>
    <lineage>
        <taxon>Bacteria</taxon>
        <taxon>Bacillati</taxon>
        <taxon>Cyanobacteriota</taxon>
        <taxon>Cyanophyceae</taxon>
        <taxon>Nostocales</taxon>
        <taxon>Calotrichaceae</taxon>
        <taxon>Dulcicalothrix</taxon>
    </lineage>
</organism>
<name>A0A3S1AK28_9CYAN</name>
<comment type="caution">
    <text evidence="1">The sequence shown here is derived from an EMBL/GenBank/DDBJ whole genome shotgun (WGS) entry which is preliminary data.</text>
</comment>
<gene>
    <name evidence="1" type="ORF">DSM106972_056510</name>
</gene>
<reference evidence="1" key="1">
    <citation type="submission" date="2018-12" db="EMBL/GenBank/DDBJ databases">
        <authorList>
            <person name="Will S."/>
            <person name="Neumann-Schaal M."/>
            <person name="Henke P."/>
        </authorList>
    </citation>
    <scope>NUCLEOTIDE SEQUENCE</scope>
    <source>
        <strain evidence="1">PCC 7102</strain>
    </source>
</reference>
<reference evidence="1" key="2">
    <citation type="journal article" date="2019" name="Genome Biol. Evol.">
        <title>Day and night: Metabolic profiles and evolutionary relationships of six axenic non-marine cyanobacteria.</title>
        <authorList>
            <person name="Will S.E."/>
            <person name="Henke P."/>
            <person name="Boedeker C."/>
            <person name="Huang S."/>
            <person name="Brinkmann H."/>
            <person name="Rohde M."/>
            <person name="Jarek M."/>
            <person name="Friedl T."/>
            <person name="Seufert S."/>
            <person name="Schumacher M."/>
            <person name="Overmann J."/>
            <person name="Neumann-Schaal M."/>
            <person name="Petersen J."/>
        </authorList>
    </citation>
    <scope>NUCLEOTIDE SEQUENCE [LARGE SCALE GENOMIC DNA]</scope>
    <source>
        <strain evidence="1">PCC 7102</strain>
    </source>
</reference>
<evidence type="ECO:0000313" key="2">
    <source>
        <dbReference type="Proteomes" id="UP000271624"/>
    </source>
</evidence>
<dbReference type="AlphaFoldDB" id="A0A3S1AK28"/>
<keyword evidence="2" id="KW-1185">Reference proteome</keyword>
<evidence type="ECO:0000313" key="1">
    <source>
        <dbReference type="EMBL" id="RUT02731.1"/>
    </source>
</evidence>
<dbReference type="Proteomes" id="UP000271624">
    <property type="component" value="Unassembled WGS sequence"/>
</dbReference>